<dbReference type="InterPro" id="IPR036928">
    <property type="entry name" value="AS_sf"/>
</dbReference>
<dbReference type="PANTHER" id="PTHR46310:SF7">
    <property type="entry name" value="AMIDASE 1"/>
    <property type="match status" value="1"/>
</dbReference>
<dbReference type="OrthoDB" id="5129829at2759"/>
<protein>
    <recommendedName>
        <fullName evidence="5">Amidase</fullName>
    </recommendedName>
</protein>
<accession>A0A9N9Y125</accession>
<gene>
    <name evidence="3" type="ORF">CBYS24578_00014887</name>
</gene>
<dbReference type="Pfam" id="PF26053">
    <property type="entry name" value="DUF8016"/>
    <property type="match status" value="1"/>
</dbReference>
<sequence length="692" mass="75244">MRQLIFSVSPSSWKMRRDTIIVAAASLTQPAFAGFIQPALQALTWKFNGTDLWAPVHLDSAVYHLQSRAGVVTNSLSKRASSSGGYLGCTVLTISDPIESLSSAILDTILAEYEIDDVWSAEQFLDCLFLQYNGTQNGIALSPSVADSLSNHGVEHLFLDSAFNAIGFATTANISIVESSCGLGNGPYVVKLPDCGEGGLSVTPVYALHPDDYEAFMYGSYVHATEPARHQQLHVSLPGTRVPNIIVPSRLSSTKPGAGPLAGLRFGVKDIFHIKGLKTSGGSRAYYETYGYQNYTTETVQLCENAGASLIGKLRTITFALGTPRNGMSVDFHDPWNARGDGYMSTGGSSSGSGAAVTAYEWVDFALGSDTGGSVRFPARFGGVYGYKPTHGIYNLTGILVAIAEQDTPGFLARSPEIFTRVGRVWADGKPLAPSPEVLPRKLLRYDEQAAFTQPVAAEMIEKFFVEMAHILDLSDNHSVNITKRFLDGNVSETASAQTPAVWMNNVYSDLNNVQGWGEIGAPLATAYSEIPGREGAFPPIEPPVNMSWTDGRDPITRARYPESQRRRQVFGDWFNKEILSGNNETCSEYLFAHSYHIPPNTVKTDPAEARYVTGWYDGLYVNYAKTPEIVVPIGQIEYHSKYTNRSEWQPVTVALGVAKGCDLVLFDVVDKLAEAGLLREVMAGVLAYPLT</sequence>
<dbReference type="InterPro" id="IPR023631">
    <property type="entry name" value="Amidase_dom"/>
</dbReference>
<dbReference type="Gene3D" id="3.90.1300.10">
    <property type="entry name" value="Amidase signature (AS) domain"/>
    <property type="match status" value="1"/>
</dbReference>
<organism evidence="3 4">
    <name type="scientific">Clonostachys byssicola</name>
    <dbReference type="NCBI Taxonomy" id="160290"/>
    <lineage>
        <taxon>Eukaryota</taxon>
        <taxon>Fungi</taxon>
        <taxon>Dikarya</taxon>
        <taxon>Ascomycota</taxon>
        <taxon>Pezizomycotina</taxon>
        <taxon>Sordariomycetes</taxon>
        <taxon>Hypocreomycetidae</taxon>
        <taxon>Hypocreales</taxon>
        <taxon>Bionectriaceae</taxon>
        <taxon>Clonostachys</taxon>
    </lineage>
</organism>
<evidence type="ECO:0000259" key="1">
    <source>
        <dbReference type="Pfam" id="PF01425"/>
    </source>
</evidence>
<comment type="caution">
    <text evidence="3">The sequence shown here is derived from an EMBL/GenBank/DDBJ whole genome shotgun (WGS) entry which is preliminary data.</text>
</comment>
<reference evidence="3" key="1">
    <citation type="submission" date="2021-10" db="EMBL/GenBank/DDBJ databases">
        <authorList>
            <person name="Piombo E."/>
        </authorList>
    </citation>
    <scope>NUCLEOTIDE SEQUENCE</scope>
</reference>
<evidence type="ECO:0000259" key="2">
    <source>
        <dbReference type="Pfam" id="PF26053"/>
    </source>
</evidence>
<evidence type="ECO:0008006" key="5">
    <source>
        <dbReference type="Google" id="ProtNLM"/>
    </source>
</evidence>
<dbReference type="PANTHER" id="PTHR46310">
    <property type="entry name" value="AMIDASE 1"/>
    <property type="match status" value="1"/>
</dbReference>
<dbReference type="InterPro" id="IPR058329">
    <property type="entry name" value="Arp1_N"/>
</dbReference>
<evidence type="ECO:0000313" key="4">
    <source>
        <dbReference type="Proteomes" id="UP000754883"/>
    </source>
</evidence>
<feature type="domain" description="Amidase" evidence="1">
    <location>
        <begin position="258"/>
        <end position="419"/>
    </location>
</feature>
<dbReference type="SUPFAM" id="SSF75304">
    <property type="entry name" value="Amidase signature (AS) enzymes"/>
    <property type="match status" value="1"/>
</dbReference>
<dbReference type="AlphaFoldDB" id="A0A9N9Y125"/>
<proteinExistence type="predicted"/>
<keyword evidence="4" id="KW-1185">Reference proteome</keyword>
<name>A0A9N9Y125_9HYPO</name>
<feature type="domain" description="Scytalone dehydratase-like protein Arp1 N-terminal" evidence="2">
    <location>
        <begin position="73"/>
        <end position="192"/>
    </location>
</feature>
<dbReference type="Pfam" id="PF01425">
    <property type="entry name" value="Amidase"/>
    <property type="match status" value="1"/>
</dbReference>
<evidence type="ECO:0000313" key="3">
    <source>
        <dbReference type="EMBL" id="CAG9987548.1"/>
    </source>
</evidence>
<dbReference type="EMBL" id="CABFNO020001436">
    <property type="protein sequence ID" value="CAG9987548.1"/>
    <property type="molecule type" value="Genomic_DNA"/>
</dbReference>
<dbReference type="Proteomes" id="UP000754883">
    <property type="component" value="Unassembled WGS sequence"/>
</dbReference>